<dbReference type="VEuPathDB" id="HostDB:ENSMUSG00000052430"/>
<dbReference type="Ensembl" id="ENSMUST00000131273.8">
    <property type="protein sequence ID" value="ENSMUSP00000117478.2"/>
    <property type="gene ID" value="ENSMUSG00000052430.16"/>
</dbReference>
<reference evidence="2" key="3">
    <citation type="submission" date="2025-08" db="UniProtKB">
        <authorList>
            <consortium name="Ensembl"/>
        </authorList>
    </citation>
    <scope>IDENTIFICATION</scope>
    <source>
        <strain evidence="2">C57BL/6J</strain>
    </source>
</reference>
<dbReference type="SMR" id="D6RET5"/>
<gene>
    <name evidence="2 3" type="primary">Bmpr1b</name>
</gene>
<sequence>MLLRSSGKLNVGTKKEDGESTAPTPRPKILRCKCHHHCPEDSVNNICRWVLLHDDRRR</sequence>
<protein>
    <submittedName>
        <fullName evidence="2">Bone morphogenetic protein receptor, type 1B</fullName>
    </submittedName>
</protein>
<dbReference type="AlphaFoldDB" id="D6RET5"/>
<dbReference type="ProteomicsDB" id="367587"/>
<evidence type="ECO:0000313" key="3">
    <source>
        <dbReference type="MGI" id="MGI:107191"/>
    </source>
</evidence>
<dbReference type="GeneTree" id="ENSGT00940000155919"/>
<reference evidence="2 4" key="1">
    <citation type="journal article" date="2009" name="PLoS Biol.">
        <title>Lineage-specific biology revealed by a finished genome assembly of the mouse.</title>
        <authorList>
            <consortium name="Mouse Genome Sequencing Consortium"/>
            <person name="Church D.M."/>
            <person name="Goodstadt L."/>
            <person name="Hillier L.W."/>
            <person name="Zody M.C."/>
            <person name="Goldstein S."/>
            <person name="She X."/>
            <person name="Bult C.J."/>
            <person name="Agarwala R."/>
            <person name="Cherry J.L."/>
            <person name="DiCuccio M."/>
            <person name="Hlavina W."/>
            <person name="Kapustin Y."/>
            <person name="Meric P."/>
            <person name="Maglott D."/>
            <person name="Birtle Z."/>
            <person name="Marques A.C."/>
            <person name="Graves T."/>
            <person name="Zhou S."/>
            <person name="Teague B."/>
            <person name="Potamousis K."/>
            <person name="Churas C."/>
            <person name="Place M."/>
            <person name="Herschleb J."/>
            <person name="Runnheim R."/>
            <person name="Forrest D."/>
            <person name="Amos-Landgraf J."/>
            <person name="Schwartz D.C."/>
            <person name="Cheng Z."/>
            <person name="Lindblad-Toh K."/>
            <person name="Eichler E.E."/>
            <person name="Ponting C.P."/>
        </authorList>
    </citation>
    <scope>NUCLEOTIDE SEQUENCE [LARGE SCALE GENOMIC DNA]</scope>
    <source>
        <strain evidence="2 4">C57BL/6J</strain>
    </source>
</reference>
<feature type="region of interest" description="Disordered" evidence="1">
    <location>
        <begin position="1"/>
        <end position="24"/>
    </location>
</feature>
<dbReference type="ExpressionAtlas" id="D6RET5">
    <property type="expression patterns" value="baseline and differential"/>
</dbReference>
<dbReference type="MGI" id="MGI:107191">
    <property type="gene designation" value="Bmpr1b"/>
</dbReference>
<proteinExistence type="predicted"/>
<dbReference type="Antibodypedia" id="4045">
    <property type="antibodies" value="661 antibodies from 36 providers"/>
</dbReference>
<dbReference type="Proteomes" id="UP000000589">
    <property type="component" value="Chromosome 3"/>
</dbReference>
<name>D6RET5_MOUSE</name>
<accession>D6RET5</accession>
<dbReference type="HOGENOM" id="CLU_2978544_0_0_1"/>
<evidence type="ECO:0000256" key="1">
    <source>
        <dbReference type="SAM" id="MobiDB-lite"/>
    </source>
</evidence>
<reference evidence="2 4" key="2">
    <citation type="journal article" date="2011" name="PLoS Biol.">
        <title>Modernizing reference genome assemblies.</title>
        <authorList>
            <person name="Church D.M."/>
            <person name="Schneider V.A."/>
            <person name="Graves T."/>
            <person name="Auger K."/>
            <person name="Cunningham F."/>
            <person name="Bouk N."/>
            <person name="Chen H.C."/>
            <person name="Agarwala R."/>
            <person name="McLaren W.M."/>
            <person name="Ritchie G.R."/>
            <person name="Albracht D."/>
            <person name="Kremitzki M."/>
            <person name="Rock S."/>
            <person name="Kotkiewicz H."/>
            <person name="Kremitzki C."/>
            <person name="Wollam A."/>
            <person name="Trani L."/>
            <person name="Fulton L."/>
            <person name="Fulton R."/>
            <person name="Matthews L."/>
            <person name="Whitehead S."/>
            <person name="Chow W."/>
            <person name="Torrance J."/>
            <person name="Dunn M."/>
            <person name="Harden G."/>
            <person name="Threadgold G."/>
            <person name="Wood J."/>
            <person name="Collins J."/>
            <person name="Heath P."/>
            <person name="Griffiths G."/>
            <person name="Pelan S."/>
            <person name="Grafham D."/>
            <person name="Eichler E.E."/>
            <person name="Weinstock G."/>
            <person name="Mardis E.R."/>
            <person name="Wilson R.K."/>
            <person name="Howe K."/>
            <person name="Flicek P."/>
            <person name="Hubbard T."/>
        </authorList>
    </citation>
    <scope>NUCLEOTIDE SEQUENCE [LARGE SCALE GENOMIC DNA]</scope>
    <source>
        <strain evidence="2 4">C57BL/6J</strain>
    </source>
</reference>
<dbReference type="Bgee" id="ENSMUSG00000052430">
    <property type="expression patterns" value="Expressed in cumulus cell and 279 other cell types or tissues"/>
</dbReference>
<evidence type="ECO:0000313" key="2">
    <source>
        <dbReference type="Ensembl" id="ENSMUSP00000117478.2"/>
    </source>
</evidence>
<evidence type="ECO:0000313" key="4">
    <source>
        <dbReference type="Proteomes" id="UP000000589"/>
    </source>
</evidence>
<organism evidence="2 4">
    <name type="scientific">Mus musculus</name>
    <name type="common">Mouse</name>
    <dbReference type="NCBI Taxonomy" id="10090"/>
    <lineage>
        <taxon>Eukaryota</taxon>
        <taxon>Metazoa</taxon>
        <taxon>Chordata</taxon>
        <taxon>Craniata</taxon>
        <taxon>Vertebrata</taxon>
        <taxon>Euteleostomi</taxon>
        <taxon>Mammalia</taxon>
        <taxon>Eutheria</taxon>
        <taxon>Euarchontoglires</taxon>
        <taxon>Glires</taxon>
        <taxon>Rodentia</taxon>
        <taxon>Myomorpha</taxon>
        <taxon>Muroidea</taxon>
        <taxon>Muridae</taxon>
        <taxon>Murinae</taxon>
        <taxon>Mus</taxon>
        <taxon>Mus</taxon>
    </lineage>
</organism>
<reference evidence="2" key="4">
    <citation type="submission" date="2025-09" db="UniProtKB">
        <authorList>
            <consortium name="Ensembl"/>
        </authorList>
    </citation>
    <scope>IDENTIFICATION</scope>
    <source>
        <strain evidence="2">C57BL/6J</strain>
    </source>
</reference>
<keyword evidence="4" id="KW-1185">Reference proteome</keyword>
<dbReference type="AGR" id="MGI:107191"/>